<evidence type="ECO:0000313" key="3">
    <source>
        <dbReference type="Proteomes" id="UP000266272"/>
    </source>
</evidence>
<organism evidence="2 3">
    <name type="scientific">Trichoderma arundinaceum</name>
    <dbReference type="NCBI Taxonomy" id="490622"/>
    <lineage>
        <taxon>Eukaryota</taxon>
        <taxon>Fungi</taxon>
        <taxon>Dikarya</taxon>
        <taxon>Ascomycota</taxon>
        <taxon>Pezizomycotina</taxon>
        <taxon>Sordariomycetes</taxon>
        <taxon>Hypocreomycetidae</taxon>
        <taxon>Hypocreales</taxon>
        <taxon>Hypocreaceae</taxon>
        <taxon>Trichoderma</taxon>
    </lineage>
</organism>
<evidence type="ECO:0000313" key="2">
    <source>
        <dbReference type="EMBL" id="RFU73527.1"/>
    </source>
</evidence>
<accession>A0A395NCJ4</accession>
<sequence length="167" mass="18111">MRFATSVATLIASAALSSAATVTFWTLDDVQRTIYFTCNPGSSDLEPVTVSNQQNTTVTFPDTWQGNWYAVKEGAANVPGMLGEVNFGSWHGLTYFDVSAIVDPNDKDNVKQLFPAESHEPMSGCENFPCNNAYYLPDDIQTKATPESALICTLGAGSIDYSFTEAQ</sequence>
<name>A0A395NCJ4_TRIAR</name>
<gene>
    <name evidence="2" type="ORF">TARUN_8712</name>
</gene>
<evidence type="ECO:0000256" key="1">
    <source>
        <dbReference type="SAM" id="SignalP"/>
    </source>
</evidence>
<dbReference type="OrthoDB" id="3513524at2759"/>
<comment type="caution">
    <text evidence="2">The sequence shown here is derived from an EMBL/GenBank/DDBJ whole genome shotgun (WGS) entry which is preliminary data.</text>
</comment>
<protein>
    <submittedName>
        <fullName evidence="2">Dnase1</fullName>
    </submittedName>
</protein>
<keyword evidence="1" id="KW-0732">Signal</keyword>
<feature type="chain" id="PRO_5017401607" evidence="1">
    <location>
        <begin position="20"/>
        <end position="167"/>
    </location>
</feature>
<proteinExistence type="predicted"/>
<feature type="signal peptide" evidence="1">
    <location>
        <begin position="1"/>
        <end position="19"/>
    </location>
</feature>
<reference evidence="2 3" key="1">
    <citation type="journal article" date="2018" name="PLoS Pathog.">
        <title>Evolution of structural diversity of trichothecenes, a family of toxins produced by plant pathogenic and entomopathogenic fungi.</title>
        <authorList>
            <person name="Proctor R.H."/>
            <person name="McCormick S.P."/>
            <person name="Kim H.S."/>
            <person name="Cardoza R.E."/>
            <person name="Stanley A.M."/>
            <person name="Lindo L."/>
            <person name="Kelly A."/>
            <person name="Brown D.W."/>
            <person name="Lee T."/>
            <person name="Vaughan M.M."/>
            <person name="Alexander N.J."/>
            <person name="Busman M."/>
            <person name="Gutierrez S."/>
        </authorList>
    </citation>
    <scope>NUCLEOTIDE SEQUENCE [LARGE SCALE GENOMIC DNA]</scope>
    <source>
        <strain evidence="2 3">IBT 40837</strain>
    </source>
</reference>
<dbReference type="AlphaFoldDB" id="A0A395NCJ4"/>
<dbReference type="STRING" id="490622.A0A395NCJ4"/>
<keyword evidence="3" id="KW-1185">Reference proteome</keyword>
<dbReference type="Proteomes" id="UP000266272">
    <property type="component" value="Unassembled WGS sequence"/>
</dbReference>
<dbReference type="EMBL" id="PXOA01000638">
    <property type="protein sequence ID" value="RFU73527.1"/>
    <property type="molecule type" value="Genomic_DNA"/>
</dbReference>